<evidence type="ECO:0000313" key="1">
    <source>
        <dbReference type="EMBL" id="KKS87361.1"/>
    </source>
</evidence>
<dbReference type="STRING" id="1618446.UV61_C0002G0082"/>
<dbReference type="Proteomes" id="UP000034050">
    <property type="component" value="Unassembled WGS sequence"/>
</dbReference>
<comment type="caution">
    <text evidence="1">The sequence shown here is derived from an EMBL/GenBank/DDBJ whole genome shotgun (WGS) entry which is preliminary data.</text>
</comment>
<proteinExistence type="predicted"/>
<protein>
    <submittedName>
        <fullName evidence="1">Uncharacterized protein</fullName>
    </submittedName>
</protein>
<name>A0A0G1EWF9_9BACT</name>
<evidence type="ECO:0000313" key="2">
    <source>
        <dbReference type="Proteomes" id="UP000034050"/>
    </source>
</evidence>
<dbReference type="EMBL" id="LCFD01000002">
    <property type="protein sequence ID" value="KKS87361.1"/>
    <property type="molecule type" value="Genomic_DNA"/>
</dbReference>
<organism evidence="1 2">
    <name type="scientific">Candidatus Gottesmanbacteria bacterium GW2011_GWB1_43_11</name>
    <dbReference type="NCBI Taxonomy" id="1618446"/>
    <lineage>
        <taxon>Bacteria</taxon>
        <taxon>Candidatus Gottesmaniibacteriota</taxon>
    </lineage>
</organism>
<sequence length="722" mass="81076">MNIIRGIGIILSFIFVVSLVSLPVRAESLGSHAVIIHQIRGPQTCCHGGTSDIFSEINSLDENKNLPLAWALRYDALVDSATIEKIKNLPRAQSLGILLEITPQLASASAVNYKGESSGSDWYSARNAFLIGYTQTERKQLIDTVFGEFHTQFGYFPTFTVAWMVDAWSLKYIHDEYGVELHEITKEQYETDSYTLYGGIFDAPYYPSLGHPLIPAPDKASQLDLVMVRQTISDLDRNYGSSFTYFTSQPNDYLQNPKTPGTNYFTSLLDQMIAQKDVGLILLGLENSAEWVDFKAEYQKQLAQIVQKQKTGEIKVFSPHEYAVLFKNQTPLNSSRMLKSPRFPEEGTVLWYFGRTYRARIQVIGGDLLLTDLRNFSPLTDVYQTQAAQVSRAYWIVPYTIDGSQQYTVKKVPSNPDIYAGHPVRSDDGVQPFGIKLSGASEAQVKQEKEVVEITVDNSRITLEPDFITTNNLNSGFVSPVKMTLVEILSNNTPQFITFAKHPRFFIIPDQANNTLALGWETPKLEQIKMATITKDQEIWKITPLTLTDSQVKELAPIFQPDLGALPLDPGTSTFYWANTTAIAGRNPIRLFVVALSILSRPTRVQSLEAKLDEAAPITAQIPGQLDTRFEPFFVDFVASRSAQSEVALKINGNSLPQTTTIKFYTDCQKEPLTCFMNRDQLKGFVSVLLQEKIAFYTKQIKDLTQKATSGIEEKIKKYLGR</sequence>
<dbReference type="Gene3D" id="3.20.20.510">
    <property type="entry name" value="Uncharacterised protein PF12979, DUF3863"/>
    <property type="match status" value="1"/>
</dbReference>
<gene>
    <name evidence="1" type="ORF">UV61_C0002G0082</name>
</gene>
<dbReference type="AlphaFoldDB" id="A0A0G1EWF9"/>
<accession>A0A0G1EWF9</accession>
<reference evidence="1 2" key="1">
    <citation type="journal article" date="2015" name="Nature">
        <title>rRNA introns, odd ribosomes, and small enigmatic genomes across a large radiation of phyla.</title>
        <authorList>
            <person name="Brown C.T."/>
            <person name="Hug L.A."/>
            <person name="Thomas B.C."/>
            <person name="Sharon I."/>
            <person name="Castelle C.J."/>
            <person name="Singh A."/>
            <person name="Wilkins M.J."/>
            <person name="Williams K.H."/>
            <person name="Banfield J.F."/>
        </authorList>
    </citation>
    <scope>NUCLEOTIDE SEQUENCE [LARGE SCALE GENOMIC DNA]</scope>
</reference>